<dbReference type="EMBL" id="JAHEPS010000004">
    <property type="protein sequence ID" value="MBT1445427.1"/>
    <property type="molecule type" value="Genomic_DNA"/>
</dbReference>
<evidence type="ECO:0000313" key="1">
    <source>
        <dbReference type="EMBL" id="MBT1445427.1"/>
    </source>
</evidence>
<dbReference type="RefSeq" id="WP_214507616.1">
    <property type="nucleotide sequence ID" value="NZ_JAHEPS010000004.1"/>
</dbReference>
<sequence>MQLIIEQQEPRLIAAALAEQFDFASADAQCMKACYNALLSPDATYVFFSRYAAINGFAGPLVARLASAIGLSRGTFIDQDEYPDIADKDMLVAQQVFSATIDEFGDAGQRGLTHRTLAQATVEAAAQFAGLSRYRRRELAQLPGTYQPLLESFIRDYQGEVGNARRLVYALGYHLASELRADREYALIDEVFLHSSWGKDFKAWLNEHKRVSLFGEALPSWYWVATHGHYGGNGVEWQHFDAALVAIRGARRYSPLPIAEFDTLVAEGFGDFIRLINDTFILLAGECGAVAASEEAQV</sequence>
<dbReference type="Proteomes" id="UP001195903">
    <property type="component" value="Unassembled WGS sequence"/>
</dbReference>
<gene>
    <name evidence="1" type="ORF">KJI95_12935</name>
</gene>
<keyword evidence="2" id="KW-1185">Reference proteome</keyword>
<organism evidence="1 2">
    <name type="scientific">Shewanella jiangmenensis</name>
    <dbReference type="NCBI Taxonomy" id="2837387"/>
    <lineage>
        <taxon>Bacteria</taxon>
        <taxon>Pseudomonadati</taxon>
        <taxon>Pseudomonadota</taxon>
        <taxon>Gammaproteobacteria</taxon>
        <taxon>Alteromonadales</taxon>
        <taxon>Shewanellaceae</taxon>
        <taxon>Shewanella</taxon>
    </lineage>
</organism>
<proteinExistence type="predicted"/>
<comment type="caution">
    <text evidence="1">The sequence shown here is derived from an EMBL/GenBank/DDBJ whole genome shotgun (WGS) entry which is preliminary data.</text>
</comment>
<protein>
    <submittedName>
        <fullName evidence="1">Uncharacterized protein</fullName>
    </submittedName>
</protein>
<accession>A0ABS5V6H6</accession>
<name>A0ABS5V6H6_9GAMM</name>
<evidence type="ECO:0000313" key="2">
    <source>
        <dbReference type="Proteomes" id="UP001195903"/>
    </source>
</evidence>
<reference evidence="1 2" key="1">
    <citation type="submission" date="2021-05" db="EMBL/GenBank/DDBJ databases">
        <title>Shewanella sp. JM162201.</title>
        <authorList>
            <person name="Xu S."/>
            <person name="Li A."/>
        </authorList>
    </citation>
    <scope>NUCLEOTIDE SEQUENCE [LARGE SCALE GENOMIC DNA]</scope>
    <source>
        <strain evidence="1 2">JM162201</strain>
    </source>
</reference>